<sequence length="576" mass="63768">MTSAFPTTTPCTLTRDNSSSEEPVFSSFEEKQCKTVCAEADKALLSQPILPVTIASVFTQSAPVPEGSCTAMVSLSANLQASSSLCVDNTMSSPLEESQFPSSFSVSSSKVINPRVSVSHPCECTAGGAPALRLLPASLLEGDSSIDPFLISPSLPFPTVYAPLPANSSNSFGVSPERHTRMAAAPHVLTPSNKESGNRKSHNHSLPSLLSESPPLHASHTDYSPPPLPAYVSPFPTSCLSSDVYFPISFPTRSEESLSSQCYVLSSEQKFSRYPSHHSKNTIYMGKESHPLSGTAESSNGESPPPDSSLSPLSRQCALDVLKCIVCCEFMTPPIFQCLEGHVLCKDCQKNVQSCPFCRCDTCNIRCRALEQLTETLTELPCTFANYGCLKTLHYNTKLQHEKNCPFHPLKCLRFECDFSALPDALVEHLIHQHGYEQTFNSIIHFKCQQPNGEILQDVETQQYIWQKHIYSCFNKHFVLRIHRRMDFIPQFYASVMVLHTKHHSHKYTLYISGNHRTYAFTGPVWTICRGFEELERVKDCLILPENIALFLSGGKGSESDLRTIDLEVVGEIYSS</sequence>
<evidence type="ECO:0000256" key="6">
    <source>
        <dbReference type="ARBA" id="ARBA00022723"/>
    </source>
</evidence>
<protein>
    <recommendedName>
        <fullName evidence="4">RING-type E3 ubiquitin transferase</fullName>
        <ecNumber evidence="4">2.3.2.27</ecNumber>
    </recommendedName>
</protein>
<comment type="similarity">
    <text evidence="3">Belongs to the SINA (Seven in absentia) family.</text>
</comment>
<keyword evidence="7 10" id="KW-0863">Zinc-finger</keyword>
<keyword evidence="8" id="KW-0833">Ubl conjugation pathway</keyword>
<dbReference type="InterPro" id="IPR008974">
    <property type="entry name" value="TRAF-like"/>
</dbReference>
<dbReference type="InterPro" id="IPR013083">
    <property type="entry name" value="Znf_RING/FYVE/PHD"/>
</dbReference>
<dbReference type="InterPro" id="IPR013010">
    <property type="entry name" value="Znf_SIAH"/>
</dbReference>
<keyword evidence="9" id="KW-0862">Zinc</keyword>
<organism evidence="14 15">
    <name type="scientific">Cardiosporidium cionae</name>
    <dbReference type="NCBI Taxonomy" id="476202"/>
    <lineage>
        <taxon>Eukaryota</taxon>
        <taxon>Sar</taxon>
        <taxon>Alveolata</taxon>
        <taxon>Apicomplexa</taxon>
        <taxon>Aconoidasida</taxon>
        <taxon>Nephromycida</taxon>
        <taxon>Cardiosporidium</taxon>
    </lineage>
</organism>
<evidence type="ECO:0000256" key="5">
    <source>
        <dbReference type="ARBA" id="ARBA00022679"/>
    </source>
</evidence>
<dbReference type="Pfam" id="PF21362">
    <property type="entry name" value="Sina_RING"/>
    <property type="match status" value="1"/>
</dbReference>
<dbReference type="PROSITE" id="PS51081">
    <property type="entry name" value="ZF_SIAH"/>
    <property type="match status" value="1"/>
</dbReference>
<dbReference type="InterPro" id="IPR052088">
    <property type="entry name" value="E3_ubiquitin-ligase_SINA"/>
</dbReference>
<evidence type="ECO:0000256" key="8">
    <source>
        <dbReference type="ARBA" id="ARBA00022786"/>
    </source>
</evidence>
<dbReference type="PROSITE" id="PS50089">
    <property type="entry name" value="ZF_RING_2"/>
    <property type="match status" value="1"/>
</dbReference>
<dbReference type="SUPFAM" id="SSF49599">
    <property type="entry name" value="TRAF domain-like"/>
    <property type="match status" value="1"/>
</dbReference>
<evidence type="ECO:0000256" key="2">
    <source>
        <dbReference type="ARBA" id="ARBA00004906"/>
    </source>
</evidence>
<name>A0ABQ7J9N2_9APIC</name>
<accession>A0ABQ7J9N2</accession>
<keyword evidence="6" id="KW-0479">Metal-binding</keyword>
<keyword evidence="5" id="KW-0808">Transferase</keyword>
<dbReference type="EC" id="2.3.2.27" evidence="4"/>
<evidence type="ECO:0000259" key="12">
    <source>
        <dbReference type="PROSITE" id="PS50089"/>
    </source>
</evidence>
<gene>
    <name evidence="14" type="ORF">IE077_000432</name>
</gene>
<feature type="region of interest" description="Disordered" evidence="11">
    <location>
        <begin position="285"/>
        <end position="309"/>
    </location>
</feature>
<evidence type="ECO:0000256" key="1">
    <source>
        <dbReference type="ARBA" id="ARBA00000900"/>
    </source>
</evidence>
<evidence type="ECO:0000259" key="13">
    <source>
        <dbReference type="PROSITE" id="PS51081"/>
    </source>
</evidence>
<dbReference type="EMBL" id="JADAQX010000330">
    <property type="protein sequence ID" value="KAF8820666.1"/>
    <property type="molecule type" value="Genomic_DNA"/>
</dbReference>
<dbReference type="Gene3D" id="3.30.40.10">
    <property type="entry name" value="Zinc/RING finger domain, C3HC4 (zinc finger)"/>
    <property type="match status" value="1"/>
</dbReference>
<evidence type="ECO:0000256" key="9">
    <source>
        <dbReference type="ARBA" id="ARBA00022833"/>
    </source>
</evidence>
<dbReference type="InterPro" id="IPR049548">
    <property type="entry name" value="Sina-like_RING"/>
</dbReference>
<proteinExistence type="inferred from homology"/>
<comment type="caution">
    <text evidence="14">The sequence shown here is derived from an EMBL/GenBank/DDBJ whole genome shotgun (WGS) entry which is preliminary data.</text>
</comment>
<comment type="pathway">
    <text evidence="2">Protein modification; protein ubiquitination.</text>
</comment>
<feature type="domain" description="RING-type" evidence="12">
    <location>
        <begin position="324"/>
        <end position="359"/>
    </location>
</feature>
<keyword evidence="15" id="KW-1185">Reference proteome</keyword>
<dbReference type="PANTHER" id="PTHR10315:SF83">
    <property type="entry name" value="RING-TYPE E3 UBIQUITIN TRANSFERASE"/>
    <property type="match status" value="1"/>
</dbReference>
<dbReference type="Pfam" id="PF03145">
    <property type="entry name" value="Sina_TRAF"/>
    <property type="match status" value="1"/>
</dbReference>
<dbReference type="Proteomes" id="UP000823046">
    <property type="component" value="Unassembled WGS sequence"/>
</dbReference>
<evidence type="ECO:0000256" key="10">
    <source>
        <dbReference type="PROSITE-ProRule" id="PRU00455"/>
    </source>
</evidence>
<dbReference type="InterPro" id="IPR001841">
    <property type="entry name" value="Znf_RING"/>
</dbReference>
<evidence type="ECO:0000256" key="4">
    <source>
        <dbReference type="ARBA" id="ARBA00012483"/>
    </source>
</evidence>
<feature type="compositionally biased region" description="Low complexity" evidence="11">
    <location>
        <begin position="204"/>
        <end position="218"/>
    </location>
</feature>
<evidence type="ECO:0000313" key="14">
    <source>
        <dbReference type="EMBL" id="KAF8820666.1"/>
    </source>
</evidence>
<dbReference type="PANTHER" id="PTHR10315">
    <property type="entry name" value="E3 UBIQUITIN PROTEIN LIGASE SIAH"/>
    <property type="match status" value="1"/>
</dbReference>
<reference evidence="14 15" key="1">
    <citation type="journal article" date="2020" name="bioRxiv">
        <title>Metabolic contributions of an alphaproteobacterial endosymbiont in the apicomplexan Cardiosporidium cionae.</title>
        <authorList>
            <person name="Hunter E.S."/>
            <person name="Paight C.J."/>
            <person name="Lane C.E."/>
        </authorList>
    </citation>
    <scope>NUCLEOTIDE SEQUENCE [LARGE SCALE GENOMIC DNA]</scope>
    <source>
        <strain evidence="14">ESH_2018</strain>
    </source>
</reference>
<dbReference type="InterPro" id="IPR018121">
    <property type="entry name" value="7-in-absentia-prot_TRAF-dom"/>
</dbReference>
<evidence type="ECO:0000256" key="3">
    <source>
        <dbReference type="ARBA" id="ARBA00009119"/>
    </source>
</evidence>
<feature type="region of interest" description="Disordered" evidence="11">
    <location>
        <begin position="188"/>
        <end position="222"/>
    </location>
</feature>
<feature type="domain" description="SIAH-type" evidence="13">
    <location>
        <begin position="377"/>
        <end position="435"/>
    </location>
</feature>
<dbReference type="Gene3D" id="2.60.210.10">
    <property type="entry name" value="Apoptosis, Tumor Necrosis Factor Receptor Associated Protein 2, Chain A"/>
    <property type="match status" value="1"/>
</dbReference>
<evidence type="ECO:0000313" key="15">
    <source>
        <dbReference type="Proteomes" id="UP000823046"/>
    </source>
</evidence>
<comment type="catalytic activity">
    <reaction evidence="1">
        <text>S-ubiquitinyl-[E2 ubiquitin-conjugating enzyme]-L-cysteine + [acceptor protein]-L-lysine = [E2 ubiquitin-conjugating enzyme]-L-cysteine + N(6)-ubiquitinyl-[acceptor protein]-L-lysine.</text>
        <dbReference type="EC" id="2.3.2.27"/>
    </reaction>
</comment>
<evidence type="ECO:0000256" key="11">
    <source>
        <dbReference type="SAM" id="MobiDB-lite"/>
    </source>
</evidence>
<dbReference type="Pfam" id="PF21361">
    <property type="entry name" value="Sina_ZnF"/>
    <property type="match status" value="1"/>
</dbReference>
<evidence type="ECO:0000256" key="7">
    <source>
        <dbReference type="ARBA" id="ARBA00022771"/>
    </source>
</evidence>